<dbReference type="EMBL" id="CAJVPW010048426">
    <property type="protein sequence ID" value="CAG8761247.1"/>
    <property type="molecule type" value="Genomic_DNA"/>
</dbReference>
<proteinExistence type="predicted"/>
<gene>
    <name evidence="1" type="ORF">SPELUC_LOCUS15152</name>
</gene>
<dbReference type="Proteomes" id="UP000789366">
    <property type="component" value="Unassembled WGS sequence"/>
</dbReference>
<protein>
    <submittedName>
        <fullName evidence="1">8096_t:CDS:1</fullName>
    </submittedName>
</protein>
<comment type="caution">
    <text evidence="1">The sequence shown here is derived from an EMBL/GenBank/DDBJ whole genome shotgun (WGS) entry which is preliminary data.</text>
</comment>
<feature type="non-terminal residue" evidence="1">
    <location>
        <position position="46"/>
    </location>
</feature>
<evidence type="ECO:0000313" key="1">
    <source>
        <dbReference type="EMBL" id="CAG8761247.1"/>
    </source>
</evidence>
<organism evidence="1 2">
    <name type="scientific">Cetraspora pellucida</name>
    <dbReference type="NCBI Taxonomy" id="1433469"/>
    <lineage>
        <taxon>Eukaryota</taxon>
        <taxon>Fungi</taxon>
        <taxon>Fungi incertae sedis</taxon>
        <taxon>Mucoromycota</taxon>
        <taxon>Glomeromycotina</taxon>
        <taxon>Glomeromycetes</taxon>
        <taxon>Diversisporales</taxon>
        <taxon>Gigasporaceae</taxon>
        <taxon>Cetraspora</taxon>
    </lineage>
</organism>
<accession>A0ACA9QQZ4</accession>
<name>A0ACA9QQZ4_9GLOM</name>
<keyword evidence="2" id="KW-1185">Reference proteome</keyword>
<reference evidence="1" key="1">
    <citation type="submission" date="2021-06" db="EMBL/GenBank/DDBJ databases">
        <authorList>
            <person name="Kallberg Y."/>
            <person name="Tangrot J."/>
            <person name="Rosling A."/>
        </authorList>
    </citation>
    <scope>NUCLEOTIDE SEQUENCE</scope>
    <source>
        <strain evidence="1">28 12/20/2015</strain>
    </source>
</reference>
<evidence type="ECO:0000313" key="2">
    <source>
        <dbReference type="Proteomes" id="UP000789366"/>
    </source>
</evidence>
<sequence length="46" mass="5784">KDLFGRRYWWYHKHQEKIVFILLKQLSAVTWKNLELDKFFLKDITS</sequence>
<feature type="non-terminal residue" evidence="1">
    <location>
        <position position="1"/>
    </location>
</feature>